<evidence type="ECO:0000256" key="4">
    <source>
        <dbReference type="ARBA" id="ARBA00023237"/>
    </source>
</evidence>
<dbReference type="Pfam" id="PF13505">
    <property type="entry name" value="OMP_b-brl"/>
    <property type="match status" value="1"/>
</dbReference>
<evidence type="ECO:0000256" key="5">
    <source>
        <dbReference type="ARBA" id="ARBA00038306"/>
    </source>
</evidence>
<dbReference type="Gene3D" id="2.40.160.20">
    <property type="match status" value="1"/>
</dbReference>
<dbReference type="PANTHER" id="PTHR34001:SF3">
    <property type="entry name" value="BLL7405 PROTEIN"/>
    <property type="match status" value="1"/>
</dbReference>
<dbReference type="EMBL" id="VSTH01000190">
    <property type="protein sequence ID" value="TYO61323.1"/>
    <property type="molecule type" value="Genomic_DNA"/>
</dbReference>
<dbReference type="Proteomes" id="UP000324797">
    <property type="component" value="Unassembled WGS sequence"/>
</dbReference>
<evidence type="ECO:0000313" key="8">
    <source>
        <dbReference type="EMBL" id="TYO61323.1"/>
    </source>
</evidence>
<evidence type="ECO:0000259" key="7">
    <source>
        <dbReference type="Pfam" id="PF13505"/>
    </source>
</evidence>
<dbReference type="SUPFAM" id="SSF56925">
    <property type="entry name" value="OMPA-like"/>
    <property type="match status" value="1"/>
</dbReference>
<comment type="subcellular location">
    <subcellularLocation>
        <location evidence="1">Cell outer membrane</location>
    </subcellularLocation>
</comment>
<comment type="similarity">
    <text evidence="5">Belongs to the Omp25/RopB family.</text>
</comment>
<proteinExistence type="inferred from homology"/>
<reference evidence="8 9" key="1">
    <citation type="submission" date="2019-08" db="EMBL/GenBank/DDBJ databases">
        <title>Bradyrhizobium hipponensis sp. nov., a rhizobium isolated from a Lupinus angustifolius root nodule in Tunisia.</title>
        <authorList>
            <person name="Off K."/>
            <person name="Rejili M."/>
            <person name="Mars M."/>
            <person name="Brachmann A."/>
            <person name="Marin M."/>
        </authorList>
    </citation>
    <scope>NUCLEOTIDE SEQUENCE [LARGE SCALE GENOMIC DNA]</scope>
    <source>
        <strain evidence="9">aSej3</strain>
    </source>
</reference>
<accession>A0A5S4YBC3</accession>
<keyword evidence="2 6" id="KW-0732">Signal</keyword>
<protein>
    <submittedName>
        <fullName evidence="8">Porin family protein</fullName>
    </submittedName>
</protein>
<dbReference type="InterPro" id="IPR027385">
    <property type="entry name" value="Beta-barrel_OMP"/>
</dbReference>
<feature type="signal peptide" evidence="6">
    <location>
        <begin position="1"/>
        <end position="23"/>
    </location>
</feature>
<gene>
    <name evidence="8" type="ORF">FXV83_38810</name>
</gene>
<evidence type="ECO:0000256" key="6">
    <source>
        <dbReference type="SAM" id="SignalP"/>
    </source>
</evidence>
<evidence type="ECO:0000313" key="9">
    <source>
        <dbReference type="Proteomes" id="UP000324797"/>
    </source>
</evidence>
<keyword evidence="4" id="KW-0998">Cell outer membrane</keyword>
<dbReference type="InterPro" id="IPR051692">
    <property type="entry name" value="OMP-like"/>
</dbReference>
<keyword evidence="3" id="KW-0472">Membrane</keyword>
<evidence type="ECO:0000256" key="1">
    <source>
        <dbReference type="ARBA" id="ARBA00004442"/>
    </source>
</evidence>
<name>A0A5S4YBC3_9BRAD</name>
<comment type="caution">
    <text evidence="8">The sequence shown here is derived from an EMBL/GenBank/DDBJ whole genome shotgun (WGS) entry which is preliminary data.</text>
</comment>
<evidence type="ECO:0000256" key="3">
    <source>
        <dbReference type="ARBA" id="ARBA00023136"/>
    </source>
</evidence>
<dbReference type="InterPro" id="IPR011250">
    <property type="entry name" value="OMP/PagP_B-barrel"/>
</dbReference>
<feature type="chain" id="PRO_5024406643" evidence="6">
    <location>
        <begin position="24"/>
        <end position="208"/>
    </location>
</feature>
<organism evidence="8 9">
    <name type="scientific">Bradyrhizobium hipponense</name>
    <dbReference type="NCBI Taxonomy" id="2605638"/>
    <lineage>
        <taxon>Bacteria</taxon>
        <taxon>Pseudomonadati</taxon>
        <taxon>Pseudomonadota</taxon>
        <taxon>Alphaproteobacteria</taxon>
        <taxon>Hyphomicrobiales</taxon>
        <taxon>Nitrobacteraceae</taxon>
        <taxon>Bradyrhizobium</taxon>
    </lineage>
</organism>
<evidence type="ECO:0000256" key="2">
    <source>
        <dbReference type="ARBA" id="ARBA00022729"/>
    </source>
</evidence>
<dbReference type="PANTHER" id="PTHR34001">
    <property type="entry name" value="BLL7405 PROTEIN"/>
    <property type="match status" value="1"/>
</dbReference>
<sequence length="208" mass="21924">MMKGLVVGAAALVAAGWTASADAADLNYGQRAPYTVNQPLNAYSWAGPYLGANVGYEWGSVDNNPAKPSGFVGGVQAGYNFQNGPWVFGVEGDIQAAGADDTFAPWKFSNPWFGTLRGRAGYALSNVLFYGTAGLAFGELRAQTFGWTESHTTAGWTIGAGAEVGFAPNWSAKLEYLYIDLSTSQFAITGVSNGYSASVVRAGVNYHF</sequence>
<keyword evidence="9" id="KW-1185">Reference proteome</keyword>
<dbReference type="GO" id="GO:0009279">
    <property type="term" value="C:cell outer membrane"/>
    <property type="evidence" value="ECO:0007669"/>
    <property type="project" value="UniProtKB-SubCell"/>
</dbReference>
<dbReference type="AlphaFoldDB" id="A0A5S4YBC3"/>
<feature type="domain" description="Outer membrane protein beta-barrel" evidence="7">
    <location>
        <begin position="38"/>
        <end position="208"/>
    </location>
</feature>